<feature type="compositionally biased region" description="Basic and acidic residues" evidence="1">
    <location>
        <begin position="26"/>
        <end position="43"/>
    </location>
</feature>
<feature type="region of interest" description="Disordered" evidence="1">
    <location>
        <begin position="350"/>
        <end position="386"/>
    </location>
</feature>
<protein>
    <submittedName>
        <fullName evidence="2">Uncharacterized protein</fullName>
    </submittedName>
</protein>
<evidence type="ECO:0000313" key="2">
    <source>
        <dbReference type="EMBL" id="MPL85509.1"/>
    </source>
</evidence>
<gene>
    <name evidence="2" type="ORF">SDC9_31478</name>
</gene>
<dbReference type="EMBL" id="VSSQ01000206">
    <property type="protein sequence ID" value="MPL85509.1"/>
    <property type="molecule type" value="Genomic_DNA"/>
</dbReference>
<feature type="compositionally biased region" description="Polar residues" evidence="1">
    <location>
        <begin position="372"/>
        <end position="385"/>
    </location>
</feature>
<reference evidence="2" key="1">
    <citation type="submission" date="2019-08" db="EMBL/GenBank/DDBJ databases">
        <authorList>
            <person name="Kucharzyk K."/>
            <person name="Murdoch R.W."/>
            <person name="Higgins S."/>
            <person name="Loffler F."/>
        </authorList>
    </citation>
    <scope>NUCLEOTIDE SEQUENCE</scope>
</reference>
<feature type="compositionally biased region" description="Basic and acidic residues" evidence="1">
    <location>
        <begin position="114"/>
        <end position="123"/>
    </location>
</feature>
<evidence type="ECO:0000256" key="1">
    <source>
        <dbReference type="SAM" id="MobiDB-lite"/>
    </source>
</evidence>
<feature type="compositionally biased region" description="Basic and acidic residues" evidence="1">
    <location>
        <begin position="53"/>
        <end position="62"/>
    </location>
</feature>
<name>A0A644V2F2_9ZZZZ</name>
<feature type="compositionally biased region" description="Basic and acidic residues" evidence="1">
    <location>
        <begin position="82"/>
        <end position="103"/>
    </location>
</feature>
<organism evidence="2">
    <name type="scientific">bioreactor metagenome</name>
    <dbReference type="NCBI Taxonomy" id="1076179"/>
    <lineage>
        <taxon>unclassified sequences</taxon>
        <taxon>metagenomes</taxon>
        <taxon>ecological metagenomes</taxon>
    </lineage>
</organism>
<comment type="caution">
    <text evidence="2">The sequence shown here is derived from an EMBL/GenBank/DDBJ whole genome shotgun (WGS) entry which is preliminary data.</text>
</comment>
<dbReference type="AlphaFoldDB" id="A0A644V2F2"/>
<proteinExistence type="predicted"/>
<feature type="region of interest" description="Disordered" evidence="1">
    <location>
        <begin position="1"/>
        <end position="123"/>
    </location>
</feature>
<feature type="compositionally biased region" description="Basic and acidic residues" evidence="1">
    <location>
        <begin position="1"/>
        <end position="15"/>
    </location>
</feature>
<sequence>MRDEERDKRDAEQRRDRRHHLGQAKALEEDPLRQRDEMGERVHRAQQAQCGRHVLDRGEIARQHHRGHHEAEHAQKGLLLARTDRRDQQPHAGERKRIGEHRQQQHPQLPGEGHAVKEDRRRGDHAGLHHRYQNARHRLADHDVARRQRRDEELVIGALLALACQRQRGDQQAADGRDDRDQAGQHEPLVVQVRVVEVAPLDPCGQALARALVGEGRGDVADVGKGDLRRVRLAPVDQRLQRDRGARQHLAREVGRDAQAQKRLLPVDRLFQFGLAVHRIKRAEGRGGGDAVHQLDRLGARILVQDRDGGIAHLERGGEGKDGKLHQKRHHQHRHIAARGQQLRQLFRDQGEDAAPHRQPSSRMRVRRAVRPSQNSAETSRNSRFGSRIAAMSPAWNRVCITVTK</sequence>
<accession>A0A644V2F2</accession>